<dbReference type="CDD" id="cd05305">
    <property type="entry name" value="L-AlaDH"/>
    <property type="match status" value="1"/>
</dbReference>
<reference evidence="12" key="1">
    <citation type="submission" date="2017-06" db="EMBL/GenBank/DDBJ databases">
        <title>Whole genome sequence of Laribacter hongkongensis LHGZ1.</title>
        <authorList>
            <person name="Chen D."/>
            <person name="Wu H."/>
            <person name="Chen J."/>
        </authorList>
    </citation>
    <scope>NUCLEOTIDE SEQUENCE [LARGE SCALE GENOMIC DNA]</scope>
    <source>
        <strain evidence="12">LHGZ1</strain>
    </source>
</reference>
<evidence type="ECO:0000256" key="8">
    <source>
        <dbReference type="PIRSR" id="PIRSR000183-3"/>
    </source>
</evidence>
<dbReference type="InterPro" id="IPR008143">
    <property type="entry name" value="Ala_DH/PNT_CS2"/>
</dbReference>
<dbReference type="InterPro" id="IPR036291">
    <property type="entry name" value="NAD(P)-bd_dom_sf"/>
</dbReference>
<evidence type="ECO:0000313" key="11">
    <source>
        <dbReference type="EMBL" id="ASJ25109.1"/>
    </source>
</evidence>
<dbReference type="Pfam" id="PF01262">
    <property type="entry name" value="AlaDh_PNT_C"/>
    <property type="match status" value="1"/>
</dbReference>
<feature type="binding site" evidence="8">
    <location>
        <position position="134"/>
    </location>
    <ligand>
        <name>NAD(+)</name>
        <dbReference type="ChEBI" id="CHEBI:57540"/>
    </ligand>
</feature>
<keyword evidence="8" id="KW-0547">Nucleotide-binding</keyword>
<dbReference type="InterPro" id="IPR007698">
    <property type="entry name" value="AlaDH/PNT_NAD(H)-bd"/>
</dbReference>
<dbReference type="RefSeq" id="WP_088861124.1">
    <property type="nucleotide sequence ID" value="NZ_CP022115.1"/>
</dbReference>
<feature type="binding site" evidence="7">
    <location>
        <position position="75"/>
    </location>
    <ligand>
        <name>substrate</name>
    </ligand>
</feature>
<feature type="binding site" evidence="8">
    <location>
        <position position="220"/>
    </location>
    <ligand>
        <name>NAD(+)</name>
        <dbReference type="ChEBI" id="CHEBI:57540"/>
    </ligand>
</feature>
<feature type="binding site" evidence="8">
    <location>
        <begin position="239"/>
        <end position="240"/>
    </location>
    <ligand>
        <name>NAD(+)</name>
        <dbReference type="ChEBI" id="CHEBI:57540"/>
    </ligand>
</feature>
<organism evidence="11 12">
    <name type="scientific">Laribacter hongkongensis</name>
    <dbReference type="NCBI Taxonomy" id="168471"/>
    <lineage>
        <taxon>Bacteria</taxon>
        <taxon>Pseudomonadati</taxon>
        <taxon>Pseudomonadota</taxon>
        <taxon>Betaproteobacteria</taxon>
        <taxon>Neisseriales</taxon>
        <taxon>Aquaspirillaceae</taxon>
        <taxon>Laribacter</taxon>
    </lineage>
</organism>
<dbReference type="EMBL" id="CP022115">
    <property type="protein sequence ID" value="ASJ25109.1"/>
    <property type="molecule type" value="Genomic_DNA"/>
</dbReference>
<proteinExistence type="inferred from homology"/>
<feature type="binding site" evidence="8">
    <location>
        <position position="203"/>
    </location>
    <ligand>
        <name>NAD(+)</name>
        <dbReference type="ChEBI" id="CHEBI:57540"/>
    </ligand>
</feature>
<keyword evidence="4 5" id="KW-0520">NAD</keyword>
<evidence type="ECO:0000256" key="3">
    <source>
        <dbReference type="ARBA" id="ARBA00023002"/>
    </source>
</evidence>
<dbReference type="GO" id="GO:0000286">
    <property type="term" value="F:alanine dehydrogenase activity"/>
    <property type="evidence" value="ECO:0007669"/>
    <property type="project" value="UniProtKB-UniRule"/>
</dbReference>
<dbReference type="InterPro" id="IPR008141">
    <property type="entry name" value="Ala_DH"/>
</dbReference>
<evidence type="ECO:0000256" key="4">
    <source>
        <dbReference type="ARBA" id="ARBA00023027"/>
    </source>
</evidence>
<feature type="binding site" evidence="8">
    <location>
        <begin position="298"/>
        <end position="301"/>
    </location>
    <ligand>
        <name>NAD(+)</name>
        <dbReference type="ChEBI" id="CHEBI:57540"/>
    </ligand>
</feature>
<comment type="similarity">
    <text evidence="1 5">Belongs to the AlaDH/PNT family.</text>
</comment>
<dbReference type="SMART" id="SM01002">
    <property type="entry name" value="AlaDh_PNT_C"/>
    <property type="match status" value="1"/>
</dbReference>
<feature type="binding site" evidence="7">
    <location>
        <position position="15"/>
    </location>
    <ligand>
        <name>substrate</name>
    </ligand>
</feature>
<evidence type="ECO:0000256" key="7">
    <source>
        <dbReference type="PIRSR" id="PIRSR000183-2"/>
    </source>
</evidence>
<evidence type="ECO:0000256" key="2">
    <source>
        <dbReference type="ARBA" id="ARBA00012897"/>
    </source>
</evidence>
<evidence type="ECO:0000256" key="6">
    <source>
        <dbReference type="PIRSR" id="PIRSR000183-1"/>
    </source>
</evidence>
<feature type="domain" description="Alanine dehydrogenase/pyridine nucleotide transhydrogenase N-terminal" evidence="10">
    <location>
        <begin position="4"/>
        <end position="137"/>
    </location>
</feature>
<comment type="catalytic activity">
    <reaction evidence="5">
        <text>L-alanine + NAD(+) + H2O = pyruvate + NH4(+) + NADH + H(+)</text>
        <dbReference type="Rhea" id="RHEA:18405"/>
        <dbReference type="ChEBI" id="CHEBI:15361"/>
        <dbReference type="ChEBI" id="CHEBI:15377"/>
        <dbReference type="ChEBI" id="CHEBI:15378"/>
        <dbReference type="ChEBI" id="CHEBI:28938"/>
        <dbReference type="ChEBI" id="CHEBI:57540"/>
        <dbReference type="ChEBI" id="CHEBI:57945"/>
        <dbReference type="ChEBI" id="CHEBI:57972"/>
        <dbReference type="EC" id="1.4.1.1"/>
    </reaction>
</comment>
<dbReference type="GO" id="GO:0000166">
    <property type="term" value="F:nucleotide binding"/>
    <property type="evidence" value="ECO:0007669"/>
    <property type="project" value="UniProtKB-KW"/>
</dbReference>
<sequence>MRIGVPKEIKIHEYRVGLLPSGVRELAAQGHEVLVQRQAGAGIGYDDAAYVAAGARLADSAAEVFAGVDMIVKVKEPQPVECRLLRPGQVLFTYLHLAPDPGQARLLLESGAIAIAYETVTDAHGGLPLLAPMSEVAGRMAVQAGAHCLEKAQGGRGVLLGGVPGVAPARVLVLGGGVVGFNAARMAAGLGAVVTVVDKSLARLKEIDTLTSGRIHTLASNTQHIEDELRCADLVIGAVLVPGAAAPKLVHRSQLALMKPGAVLVDVAIDQGGCFETSRPTTHEEPAYVVDGIVHYCVANMPGAVARTATEALTQATLPYVLTLAGQGVVTALGRDAHLRAGLNICRGQVTCAAVAEALGYPLLPAEEALAALADQPAVPAN</sequence>
<evidence type="ECO:0000313" key="12">
    <source>
        <dbReference type="Proteomes" id="UP000197424"/>
    </source>
</evidence>
<dbReference type="GO" id="GO:0042853">
    <property type="term" value="P:L-alanine catabolic process"/>
    <property type="evidence" value="ECO:0007669"/>
    <property type="project" value="InterPro"/>
</dbReference>
<accession>A0A248LKS3</accession>
<dbReference type="EC" id="1.4.1.1" evidence="2 5"/>
<evidence type="ECO:0000256" key="1">
    <source>
        <dbReference type="ARBA" id="ARBA00005689"/>
    </source>
</evidence>
<dbReference type="PIRSF" id="PIRSF000183">
    <property type="entry name" value="Alanine_dh"/>
    <property type="match status" value="1"/>
</dbReference>
<feature type="binding site" evidence="8">
    <location>
        <begin position="267"/>
        <end position="270"/>
    </location>
    <ligand>
        <name>NAD(+)</name>
        <dbReference type="ChEBI" id="CHEBI:57540"/>
    </ligand>
</feature>
<gene>
    <name evidence="11" type="ORF">LHGZ1_2278</name>
</gene>
<dbReference type="SUPFAM" id="SSF51735">
    <property type="entry name" value="NAD(P)-binding Rossmann-fold domains"/>
    <property type="match status" value="1"/>
</dbReference>
<dbReference type="PANTHER" id="PTHR42795">
    <property type="entry name" value="ALANINE DEHYDROGENASE"/>
    <property type="match status" value="1"/>
</dbReference>
<dbReference type="GO" id="GO:0005886">
    <property type="term" value="C:plasma membrane"/>
    <property type="evidence" value="ECO:0007669"/>
    <property type="project" value="TreeGrafter"/>
</dbReference>
<name>A0A248LKS3_9NEIS</name>
<dbReference type="NCBIfam" id="TIGR00518">
    <property type="entry name" value="alaDH"/>
    <property type="match status" value="1"/>
</dbReference>
<dbReference type="SUPFAM" id="SSF52283">
    <property type="entry name" value="Formate/glycerate dehydrogenase catalytic domain-like"/>
    <property type="match status" value="1"/>
</dbReference>
<feature type="binding site" evidence="8">
    <location>
        <position position="198"/>
    </location>
    <ligand>
        <name>NAD(+)</name>
        <dbReference type="ChEBI" id="CHEBI:57540"/>
    </ligand>
</feature>
<dbReference type="Pfam" id="PF05222">
    <property type="entry name" value="AlaDh_PNT_N"/>
    <property type="match status" value="1"/>
</dbReference>
<evidence type="ECO:0000256" key="5">
    <source>
        <dbReference type="PIRNR" id="PIRNR000183"/>
    </source>
</evidence>
<dbReference type="Gene3D" id="3.40.50.720">
    <property type="entry name" value="NAD(P)-binding Rossmann-like Domain"/>
    <property type="match status" value="2"/>
</dbReference>
<dbReference type="PANTHER" id="PTHR42795:SF1">
    <property type="entry name" value="ALANINE DEHYDROGENASE"/>
    <property type="match status" value="1"/>
</dbReference>
<dbReference type="InterPro" id="IPR007886">
    <property type="entry name" value="AlaDH/PNT_N"/>
</dbReference>
<dbReference type="FunFam" id="3.40.50.720:FF:000049">
    <property type="entry name" value="Alanine dehydrogenase"/>
    <property type="match status" value="1"/>
</dbReference>
<evidence type="ECO:0000259" key="9">
    <source>
        <dbReference type="SMART" id="SM01002"/>
    </source>
</evidence>
<feature type="domain" description="Alanine dehydrogenase/pyridine nucleotide transhydrogenase NAD(H)-binding" evidence="9">
    <location>
        <begin position="149"/>
        <end position="297"/>
    </location>
</feature>
<feature type="active site" description="Proton donor/acceptor" evidence="6">
    <location>
        <position position="96"/>
    </location>
</feature>
<dbReference type="AlphaFoldDB" id="A0A248LKS3"/>
<dbReference type="Proteomes" id="UP000197424">
    <property type="component" value="Chromosome"/>
</dbReference>
<dbReference type="PROSITE" id="PS00837">
    <property type="entry name" value="ALADH_PNT_2"/>
    <property type="match status" value="1"/>
</dbReference>
<dbReference type="OrthoDB" id="9804592at2"/>
<keyword evidence="3 5" id="KW-0560">Oxidoreductase</keyword>
<evidence type="ECO:0000259" key="10">
    <source>
        <dbReference type="SMART" id="SM01003"/>
    </source>
</evidence>
<feature type="binding site" evidence="8">
    <location>
        <position position="279"/>
    </location>
    <ligand>
        <name>NAD(+)</name>
        <dbReference type="ChEBI" id="CHEBI:57540"/>
    </ligand>
</feature>
<protein>
    <recommendedName>
        <fullName evidence="2 5">Alanine dehydrogenase</fullName>
        <ecNumber evidence="2 5">1.4.1.1</ecNumber>
    </recommendedName>
</protein>
<dbReference type="SMART" id="SM01003">
    <property type="entry name" value="AlaDh_PNT_N"/>
    <property type="match status" value="1"/>
</dbReference>
<feature type="active site" description="Proton donor/acceptor" evidence="6">
    <location>
        <position position="270"/>
    </location>
</feature>